<gene>
    <name evidence="8" type="ORF">TSIB3V08_LOCUS11748</name>
</gene>
<dbReference type="SMART" id="SM00180">
    <property type="entry name" value="EGF_Lam"/>
    <property type="match status" value="5"/>
</dbReference>
<feature type="transmembrane region" description="Helical" evidence="6">
    <location>
        <begin position="640"/>
        <end position="663"/>
    </location>
</feature>
<name>A0A7R9B926_TIMSH</name>
<evidence type="ECO:0000256" key="1">
    <source>
        <dbReference type="ARBA" id="ARBA00022536"/>
    </source>
</evidence>
<evidence type="ECO:0000256" key="6">
    <source>
        <dbReference type="SAM" id="Phobius"/>
    </source>
</evidence>
<dbReference type="AlphaFoldDB" id="A0A7R9B926"/>
<dbReference type="PROSITE" id="PS50026">
    <property type="entry name" value="EGF_3"/>
    <property type="match status" value="2"/>
</dbReference>
<evidence type="ECO:0000313" key="8">
    <source>
        <dbReference type="EMBL" id="CAD7267743.1"/>
    </source>
</evidence>
<evidence type="ECO:0000256" key="4">
    <source>
        <dbReference type="ARBA" id="ARBA00023157"/>
    </source>
</evidence>
<dbReference type="Gene3D" id="2.170.300.10">
    <property type="entry name" value="Tie2 ligand-binding domain superfamily"/>
    <property type="match status" value="4"/>
</dbReference>
<feature type="disulfide bond" evidence="5">
    <location>
        <begin position="474"/>
        <end position="483"/>
    </location>
</feature>
<evidence type="ECO:0000256" key="2">
    <source>
        <dbReference type="ARBA" id="ARBA00022729"/>
    </source>
</evidence>
<dbReference type="PROSITE" id="PS01186">
    <property type="entry name" value="EGF_2"/>
    <property type="match status" value="1"/>
</dbReference>
<keyword evidence="3" id="KW-0677">Repeat</keyword>
<feature type="domain" description="EGF-like" evidence="7">
    <location>
        <begin position="158"/>
        <end position="188"/>
    </location>
</feature>
<proteinExistence type="predicted"/>
<dbReference type="Pfam" id="PF00053">
    <property type="entry name" value="EGF_laminin"/>
    <property type="match status" value="1"/>
</dbReference>
<dbReference type="PANTHER" id="PTHR24035">
    <property type="entry name" value="MULTIPLE EPIDERMAL GROWTH FACTOR-LIKE DOMAINS PROTEIN"/>
    <property type="match status" value="1"/>
</dbReference>
<accession>A0A7R9B926</accession>
<protein>
    <recommendedName>
        <fullName evidence="7">EGF-like domain-containing protein</fullName>
    </recommendedName>
</protein>
<keyword evidence="4 5" id="KW-1015">Disulfide bond</keyword>
<dbReference type="GO" id="GO:0048731">
    <property type="term" value="P:system development"/>
    <property type="evidence" value="ECO:0007669"/>
    <property type="project" value="UniProtKB-ARBA"/>
</dbReference>
<dbReference type="PRINTS" id="PR00011">
    <property type="entry name" value="EGFLAMININ"/>
</dbReference>
<comment type="caution">
    <text evidence="5">Lacks conserved residue(s) required for the propagation of feature annotation.</text>
</comment>
<evidence type="ECO:0000256" key="5">
    <source>
        <dbReference type="PROSITE-ProRule" id="PRU00076"/>
    </source>
</evidence>
<keyword evidence="2" id="KW-0732">Signal</keyword>
<dbReference type="CDD" id="cd00055">
    <property type="entry name" value="EGF_Lam"/>
    <property type="match status" value="2"/>
</dbReference>
<feature type="domain" description="EGF-like" evidence="7">
    <location>
        <begin position="449"/>
        <end position="484"/>
    </location>
</feature>
<dbReference type="EMBL" id="OC010230">
    <property type="protein sequence ID" value="CAD7267743.1"/>
    <property type="molecule type" value="Genomic_DNA"/>
</dbReference>
<dbReference type="InterPro" id="IPR052108">
    <property type="entry name" value="MEGF/SIB"/>
</dbReference>
<dbReference type="GO" id="GO:0048513">
    <property type="term" value="P:animal organ development"/>
    <property type="evidence" value="ECO:0007669"/>
    <property type="project" value="UniProtKB-ARBA"/>
</dbReference>
<dbReference type="PANTHER" id="PTHR24035:SF109">
    <property type="entry name" value="PROTEIN DRAPER"/>
    <property type="match status" value="1"/>
</dbReference>
<keyword evidence="6" id="KW-0472">Membrane</keyword>
<dbReference type="PROSITE" id="PS00022">
    <property type="entry name" value="EGF_1"/>
    <property type="match status" value="3"/>
</dbReference>
<keyword evidence="1 5" id="KW-0245">EGF-like domain</keyword>
<keyword evidence="6" id="KW-0812">Transmembrane</keyword>
<sequence>MTSLVLNDRSQLTADGFEKLPDQVMYPYTEQNDLQKHPCSLQGDVCGNRCPGGTWGSNCSILCDCYNGATCHHITGHCECQPGFQGDRVGSQLVKYPGMTSCLFGLLVMSSLPQNRSTSSSITASVALLANTLVVLSSTAEDREIGSCSEGKYGANCSNNCTCKNGATCSPINGTCSCTDGWMGVDCSRRKCEDGLFGDKCTDVCQCIVDNTDITHSSQVVHRYSPSAPTHHKLSTDILTSAPTHHKLSTDMSWISHTIRSHLALVFLPTDPRFTSIRQCVIRGQECVSVRLAGTATRARDLVPSTSGAKAVITCATVRTTPNAHLSTAPASVRLVSGERTAASCVHQERLEKTVHTNVPVRTELLVPRKMAVVTVRLWSLSPMDCKQLALLRDGNSRSNTLPPVCALLLTLQRALSCFYSRQTPQVFSGDRAGWEGQQCDRPCNEKFFGKDCSQQCKCLNNAACNPQNGTCTCPAGYMGELCERRCESGWFGLECNQVCSCDDDNSIGCDPATGSCLCKPEWRGIRCETRCPAGAFGEDCNSQCDCHNNSSCDPQTGTCVCARGWEGVDCSQPCREGYYGLRCKEKCPDVYGEATLRFTHVPVTQPGTLLISATTPRLRLAYKILSTLSNTFKSTSLSFTAFLSLFLVVAISTISLSTVTLFNTGWNVL</sequence>
<dbReference type="InterPro" id="IPR000742">
    <property type="entry name" value="EGF"/>
</dbReference>
<keyword evidence="6" id="KW-1133">Transmembrane helix</keyword>
<organism evidence="8">
    <name type="scientific">Timema shepardi</name>
    <name type="common">Walking stick</name>
    <dbReference type="NCBI Taxonomy" id="629360"/>
    <lineage>
        <taxon>Eukaryota</taxon>
        <taxon>Metazoa</taxon>
        <taxon>Ecdysozoa</taxon>
        <taxon>Arthropoda</taxon>
        <taxon>Hexapoda</taxon>
        <taxon>Insecta</taxon>
        <taxon>Pterygota</taxon>
        <taxon>Neoptera</taxon>
        <taxon>Polyneoptera</taxon>
        <taxon>Phasmatodea</taxon>
        <taxon>Timematodea</taxon>
        <taxon>Timematoidea</taxon>
        <taxon>Timematidae</taxon>
        <taxon>Timema</taxon>
    </lineage>
</organism>
<dbReference type="FunFam" id="2.170.300.10:FF:000041">
    <property type="entry name" value="Tyrosine protein kinase receptor tie-1, putative"/>
    <property type="match status" value="1"/>
</dbReference>
<evidence type="ECO:0000256" key="3">
    <source>
        <dbReference type="ARBA" id="ARBA00022737"/>
    </source>
</evidence>
<reference evidence="8" key="1">
    <citation type="submission" date="2020-11" db="EMBL/GenBank/DDBJ databases">
        <authorList>
            <person name="Tran Van P."/>
        </authorList>
    </citation>
    <scope>NUCLEOTIDE SEQUENCE</scope>
</reference>
<feature type="disulfide bond" evidence="5">
    <location>
        <begin position="178"/>
        <end position="187"/>
    </location>
</feature>
<dbReference type="SMART" id="SM00181">
    <property type="entry name" value="EGF"/>
    <property type="match status" value="5"/>
</dbReference>
<evidence type="ECO:0000259" key="7">
    <source>
        <dbReference type="PROSITE" id="PS50026"/>
    </source>
</evidence>
<dbReference type="InterPro" id="IPR002049">
    <property type="entry name" value="LE_dom"/>
</dbReference>